<accession>A0A4C1TTH0</accession>
<sequence length="105" mass="11694">MRKCRRMVGQVYNLNDTRRGFRSDAKCARADRTKRAITKITNNAVINAWRGGFIEKIDMTRRGGLLAYRDVSAAQRPAGGARATAPRCTYPAFTIITPPCPCYAP</sequence>
<dbReference type="Proteomes" id="UP000299102">
    <property type="component" value="Unassembled WGS sequence"/>
</dbReference>
<evidence type="ECO:0000313" key="2">
    <source>
        <dbReference type="Proteomes" id="UP000299102"/>
    </source>
</evidence>
<proteinExistence type="predicted"/>
<evidence type="ECO:0000313" key="1">
    <source>
        <dbReference type="EMBL" id="GBP17116.1"/>
    </source>
</evidence>
<dbReference type="EMBL" id="BGZK01000085">
    <property type="protein sequence ID" value="GBP17116.1"/>
    <property type="molecule type" value="Genomic_DNA"/>
</dbReference>
<protein>
    <submittedName>
        <fullName evidence="1">Uncharacterized protein</fullName>
    </submittedName>
</protein>
<gene>
    <name evidence="1" type="ORF">EVAR_17243_1</name>
</gene>
<organism evidence="1 2">
    <name type="scientific">Eumeta variegata</name>
    <name type="common">Bagworm moth</name>
    <name type="synonym">Eumeta japonica</name>
    <dbReference type="NCBI Taxonomy" id="151549"/>
    <lineage>
        <taxon>Eukaryota</taxon>
        <taxon>Metazoa</taxon>
        <taxon>Ecdysozoa</taxon>
        <taxon>Arthropoda</taxon>
        <taxon>Hexapoda</taxon>
        <taxon>Insecta</taxon>
        <taxon>Pterygota</taxon>
        <taxon>Neoptera</taxon>
        <taxon>Endopterygota</taxon>
        <taxon>Lepidoptera</taxon>
        <taxon>Glossata</taxon>
        <taxon>Ditrysia</taxon>
        <taxon>Tineoidea</taxon>
        <taxon>Psychidae</taxon>
        <taxon>Oiketicinae</taxon>
        <taxon>Eumeta</taxon>
    </lineage>
</organism>
<dbReference type="AlphaFoldDB" id="A0A4C1TTH0"/>
<comment type="caution">
    <text evidence="1">The sequence shown here is derived from an EMBL/GenBank/DDBJ whole genome shotgun (WGS) entry which is preliminary data.</text>
</comment>
<reference evidence="1 2" key="1">
    <citation type="journal article" date="2019" name="Commun. Biol.">
        <title>The bagworm genome reveals a unique fibroin gene that provides high tensile strength.</title>
        <authorList>
            <person name="Kono N."/>
            <person name="Nakamura H."/>
            <person name="Ohtoshi R."/>
            <person name="Tomita M."/>
            <person name="Numata K."/>
            <person name="Arakawa K."/>
        </authorList>
    </citation>
    <scope>NUCLEOTIDE SEQUENCE [LARGE SCALE GENOMIC DNA]</scope>
</reference>
<keyword evidence="2" id="KW-1185">Reference proteome</keyword>
<name>A0A4C1TTH0_EUMVA</name>